<dbReference type="Proteomes" id="UP000316747">
    <property type="component" value="Unassembled WGS sequence"/>
</dbReference>
<gene>
    <name evidence="4" type="ORF">FBY41_0382</name>
</gene>
<organism evidence="4 5">
    <name type="scientific">Humibacillus xanthopallidus</name>
    <dbReference type="NCBI Taxonomy" id="412689"/>
    <lineage>
        <taxon>Bacteria</taxon>
        <taxon>Bacillati</taxon>
        <taxon>Actinomycetota</taxon>
        <taxon>Actinomycetes</taxon>
        <taxon>Micrococcales</taxon>
        <taxon>Intrasporangiaceae</taxon>
        <taxon>Humibacillus</taxon>
    </lineage>
</organism>
<name>A0A543I099_9MICO</name>
<comment type="caution">
    <text evidence="4">The sequence shown here is derived from an EMBL/GenBank/DDBJ whole genome shotgun (WGS) entry which is preliminary data.</text>
</comment>
<dbReference type="EMBL" id="VFPM01000001">
    <property type="protein sequence ID" value="TQM64024.1"/>
    <property type="molecule type" value="Genomic_DNA"/>
</dbReference>
<dbReference type="CDD" id="cd03801">
    <property type="entry name" value="GT4_PimA-like"/>
    <property type="match status" value="1"/>
</dbReference>
<dbReference type="SUPFAM" id="SSF53756">
    <property type="entry name" value="UDP-Glycosyltransferase/glycogen phosphorylase"/>
    <property type="match status" value="1"/>
</dbReference>
<keyword evidence="5" id="KW-1185">Reference proteome</keyword>
<proteinExistence type="predicted"/>
<feature type="domain" description="Glycosyl transferase family 1" evidence="3">
    <location>
        <begin position="207"/>
        <end position="379"/>
    </location>
</feature>
<evidence type="ECO:0000259" key="3">
    <source>
        <dbReference type="Pfam" id="PF00534"/>
    </source>
</evidence>
<reference evidence="4 5" key="1">
    <citation type="submission" date="2019-06" db="EMBL/GenBank/DDBJ databases">
        <title>Genome sequencing of plant associated microbes to promote plant fitness in Sorghum bicolor and Oryza sativa.</title>
        <authorList>
            <person name="Coleman-Derr D."/>
        </authorList>
    </citation>
    <scope>NUCLEOTIDE SEQUENCE [LARGE SCALE GENOMIC DNA]</scope>
    <source>
        <strain evidence="4 5">KV-663</strain>
    </source>
</reference>
<evidence type="ECO:0000256" key="1">
    <source>
        <dbReference type="ARBA" id="ARBA00021292"/>
    </source>
</evidence>
<dbReference type="PANTHER" id="PTHR45947:SF3">
    <property type="entry name" value="SULFOQUINOVOSYL TRANSFERASE SQD2"/>
    <property type="match status" value="1"/>
</dbReference>
<dbReference type="OrthoDB" id="9810929at2"/>
<dbReference type="InterPro" id="IPR001296">
    <property type="entry name" value="Glyco_trans_1"/>
</dbReference>
<evidence type="ECO:0000256" key="2">
    <source>
        <dbReference type="ARBA" id="ARBA00022679"/>
    </source>
</evidence>
<dbReference type="GO" id="GO:0016757">
    <property type="term" value="F:glycosyltransferase activity"/>
    <property type="evidence" value="ECO:0007669"/>
    <property type="project" value="InterPro"/>
</dbReference>
<dbReference type="Gene3D" id="3.40.50.2000">
    <property type="entry name" value="Glycogen Phosphorylase B"/>
    <property type="match status" value="2"/>
</dbReference>
<dbReference type="PANTHER" id="PTHR45947">
    <property type="entry name" value="SULFOQUINOVOSYL TRANSFERASE SQD2"/>
    <property type="match status" value="1"/>
</dbReference>
<keyword evidence="2 4" id="KW-0808">Transferase</keyword>
<protein>
    <recommendedName>
        <fullName evidence="1">D-inositol 3-phosphate glycosyltransferase</fullName>
    </recommendedName>
</protein>
<evidence type="ECO:0000313" key="4">
    <source>
        <dbReference type="EMBL" id="TQM64024.1"/>
    </source>
</evidence>
<dbReference type="AlphaFoldDB" id="A0A543I099"/>
<sequence length="400" mass="43920">MEAVERVSEIVSNTVPLVSPIAQVAYVFSEYSHHTGNAMSTKINAQARAHEAMGGRTYVVVSDRRTHDYAEGTLVSYSSARSTKREWLTDTERAIDVVCGRALGRRPCVARFHREALAAVPADAEALVLYNYAGAITRRLTRSFDGRIVLHLGNEVFRTWRPREIRRVIERTHATVAVSDYLADTVAQRLGSRPDNLHVLHNGVDTEHFRPANRPAGEPCTILFVGNVVPHKGAHHLVAAAHEIARRTKDFRVHIVGSAGLRPSCGLSAYEVELRRAAAPLGDLVRFTPFVDRHSLPAVYAGADLFCMPVEWEEPAGQVVTEAMASGLPVVAARSGGIPEYLGPEGVYVDPHDTAALADALHALVVDPAERQRRGQALRARAESFTWERNVQTLMRLLAG</sequence>
<evidence type="ECO:0000313" key="5">
    <source>
        <dbReference type="Proteomes" id="UP000316747"/>
    </source>
</evidence>
<dbReference type="Pfam" id="PF00534">
    <property type="entry name" value="Glycos_transf_1"/>
    <property type="match status" value="1"/>
</dbReference>
<accession>A0A543I099</accession>
<dbReference type="InterPro" id="IPR050194">
    <property type="entry name" value="Glycosyltransferase_grp1"/>
</dbReference>